<name>A0ACB5T0B5_AMBMO</name>
<comment type="caution">
    <text evidence="1">The sequence shown here is derived from an EMBL/GenBank/DDBJ whole genome shotgun (WGS) entry which is preliminary data.</text>
</comment>
<evidence type="ECO:0000313" key="2">
    <source>
        <dbReference type="Proteomes" id="UP001165064"/>
    </source>
</evidence>
<accession>A0ACB5T0B5</accession>
<evidence type="ECO:0000313" key="1">
    <source>
        <dbReference type="EMBL" id="GME76947.1"/>
    </source>
</evidence>
<protein>
    <submittedName>
        <fullName evidence="1">Unnamed protein product</fullName>
    </submittedName>
</protein>
<dbReference type="EMBL" id="BSXS01001691">
    <property type="protein sequence ID" value="GME76947.1"/>
    <property type="molecule type" value="Genomic_DNA"/>
</dbReference>
<keyword evidence="2" id="KW-1185">Reference proteome</keyword>
<organism evidence="1 2">
    <name type="scientific">Ambrosiozyma monospora</name>
    <name type="common">Yeast</name>
    <name type="synonym">Endomycopsis monosporus</name>
    <dbReference type="NCBI Taxonomy" id="43982"/>
    <lineage>
        <taxon>Eukaryota</taxon>
        <taxon>Fungi</taxon>
        <taxon>Dikarya</taxon>
        <taxon>Ascomycota</taxon>
        <taxon>Saccharomycotina</taxon>
        <taxon>Pichiomycetes</taxon>
        <taxon>Pichiales</taxon>
        <taxon>Pichiaceae</taxon>
        <taxon>Ambrosiozyma</taxon>
    </lineage>
</organism>
<gene>
    <name evidence="1" type="ORF">Amon02_000283500</name>
</gene>
<proteinExistence type="predicted"/>
<sequence>MDSDDDYEIVKPKKKKKKNSSNGHSKSKKQKLSRNDSFTEVRFSTRNNNKTINYAVDDEDESEFLVSEDEAAEEYYDEQGEYYYGEEPVVEEQAIDMVLDHRVTGDDTVGSDDEEGKSEEELARVRKIKDEGDPKEEFEYLIKWIGQSHLHNTWETYASLKSRISKGFKKLDNYINQYITLVREIRKDPFVTREDIEQMEIENETRRENLEDYKKVERIIDSERVTLDNGESELRYFVKWKRLNYDECTWESASEIAPIAPKEVTSYQKREKSKILPQFSASYGSNRPRFEKLATQPLFIKNGELRDFQLTGLNWMAFLWSRNENGILADEMGLGKTVQTVSFLSWLIYARRQNGPHLVVVPLSTVPAWQETFEKWTPDINVIYYMGNTKARKTIRDYEFYNGNKKKPKFNILLTTYEYILKDRSELGNFKWQYLAVDEAHRLKNAESSLYESLSELKIANRLLITGTPLQNNLKELAALCNFLMPGKFSIEQEIDFDTPDDEAETYIKDLQENIKPYILRRLKKDVETSLPGKTERILRVELSDIQTEYYKNILTKNYAALSKGSKGSPISFSNIMVELRKASNHPYLFDGVEESVLAKVGSRSRENILRGLIMSSGKMVLLDQLLTKLRRDGHRVLIFSQMVRILDIIGDYLQLKGQTFQRLDGTISSHKRRIAIDHFNAPNSNDFVFLLSTRAGGLGINLMTADTVIIFDSDWNPQADLQAMARAHRIGQKNHVMVAMNLQLVN</sequence>
<reference evidence="1" key="1">
    <citation type="submission" date="2023-04" db="EMBL/GenBank/DDBJ databases">
        <title>Ambrosiozyma monospora NBRC 10751.</title>
        <authorList>
            <person name="Ichikawa N."/>
            <person name="Sato H."/>
            <person name="Tonouchi N."/>
        </authorList>
    </citation>
    <scope>NUCLEOTIDE SEQUENCE</scope>
    <source>
        <strain evidence="1">NBRC 10751</strain>
    </source>
</reference>
<dbReference type="Proteomes" id="UP001165064">
    <property type="component" value="Unassembled WGS sequence"/>
</dbReference>